<keyword evidence="12" id="KW-0675">Receptor</keyword>
<reference evidence="12 15" key="2">
    <citation type="submission" date="2018-10" db="EMBL/GenBank/DDBJ databases">
        <title>Complete Genome Sequence and Transcriptomic Profiles of a Marine Bacterium, Pseudoalteromonas agarivorans Hao 2018.</title>
        <authorList>
            <person name="Hao L."/>
        </authorList>
    </citation>
    <scope>NUCLEOTIDE SEQUENCE [LARGE SCALE GENOMIC DNA]</scope>
    <source>
        <strain evidence="12 15">Hao 2018</strain>
    </source>
</reference>
<dbReference type="EMBL" id="LVCM01000034">
    <property type="protein sequence ID" value="KYL31697.1"/>
    <property type="molecule type" value="Genomic_DNA"/>
</dbReference>
<dbReference type="InterPro" id="IPR036942">
    <property type="entry name" value="Beta-barrel_TonB_sf"/>
</dbReference>
<evidence type="ECO:0000259" key="10">
    <source>
        <dbReference type="Pfam" id="PF00593"/>
    </source>
</evidence>
<organism evidence="12 15">
    <name type="scientific">Pseudoalteromonas agarivorans</name>
    <dbReference type="NCBI Taxonomy" id="176102"/>
    <lineage>
        <taxon>Bacteria</taxon>
        <taxon>Pseudomonadati</taxon>
        <taxon>Pseudomonadota</taxon>
        <taxon>Gammaproteobacteria</taxon>
        <taxon>Alteromonadales</taxon>
        <taxon>Pseudoalteromonadaceae</taxon>
        <taxon>Pseudoalteromonas</taxon>
    </lineage>
</organism>
<name>A0AAD0TXC9_9GAMM</name>
<dbReference type="Pfam" id="PF07715">
    <property type="entry name" value="Plug"/>
    <property type="match status" value="1"/>
</dbReference>
<keyword evidence="4 8" id="KW-0812">Transmembrane</keyword>
<dbReference type="Gene3D" id="2.170.130.10">
    <property type="entry name" value="TonB-dependent receptor, plug domain"/>
    <property type="match status" value="1"/>
</dbReference>
<dbReference type="PANTHER" id="PTHR47234:SF2">
    <property type="entry name" value="TONB-DEPENDENT RECEPTOR"/>
    <property type="match status" value="1"/>
</dbReference>
<dbReference type="RefSeq" id="WP_029774022.1">
    <property type="nucleotide sequence ID" value="NZ_CP033065.1"/>
</dbReference>
<dbReference type="SUPFAM" id="SSF56935">
    <property type="entry name" value="Porins"/>
    <property type="match status" value="1"/>
</dbReference>
<evidence type="ECO:0000313" key="13">
    <source>
        <dbReference type="EMBL" id="KYL31697.1"/>
    </source>
</evidence>
<dbReference type="Proteomes" id="UP000279995">
    <property type="component" value="Chromosome I"/>
</dbReference>
<evidence type="ECO:0000313" key="12">
    <source>
        <dbReference type="EMBL" id="AYM86224.1"/>
    </source>
</evidence>
<evidence type="ECO:0000256" key="4">
    <source>
        <dbReference type="ARBA" id="ARBA00022692"/>
    </source>
</evidence>
<dbReference type="GO" id="GO:0009279">
    <property type="term" value="C:cell outer membrane"/>
    <property type="evidence" value="ECO:0007669"/>
    <property type="project" value="UniProtKB-SubCell"/>
</dbReference>
<dbReference type="Proteomes" id="UP000075621">
    <property type="component" value="Unassembled WGS sequence"/>
</dbReference>
<keyword evidence="3 8" id="KW-1134">Transmembrane beta strand</keyword>
<evidence type="ECO:0000313" key="15">
    <source>
        <dbReference type="Proteomes" id="UP000279995"/>
    </source>
</evidence>
<evidence type="ECO:0000256" key="2">
    <source>
        <dbReference type="ARBA" id="ARBA00022448"/>
    </source>
</evidence>
<keyword evidence="6 8" id="KW-0472">Membrane</keyword>
<reference evidence="13 14" key="1">
    <citation type="submission" date="2016-03" db="EMBL/GenBank/DDBJ databases">
        <authorList>
            <person name="Zhang H."/>
            <person name="Liu R."/>
            <person name="Wang M."/>
            <person name="Wang H."/>
            <person name="Wang L."/>
            <person name="Song L."/>
        </authorList>
    </citation>
    <scope>NUCLEOTIDE SEQUENCE [LARGE SCALE GENOMIC DNA]</scope>
    <source>
        <strain evidence="13 14">DSM 16098</strain>
    </source>
</reference>
<dbReference type="CDD" id="cd01347">
    <property type="entry name" value="ligand_gated_channel"/>
    <property type="match status" value="1"/>
</dbReference>
<proteinExistence type="inferred from homology"/>
<dbReference type="Pfam" id="PF00593">
    <property type="entry name" value="TonB_dep_Rec_b-barrel"/>
    <property type="match status" value="1"/>
</dbReference>
<dbReference type="PROSITE" id="PS52016">
    <property type="entry name" value="TONB_DEPENDENT_REC_3"/>
    <property type="match status" value="1"/>
</dbReference>
<dbReference type="InterPro" id="IPR000531">
    <property type="entry name" value="Beta-barrel_TonB"/>
</dbReference>
<feature type="domain" description="TonB-dependent receptor-like beta-barrel" evidence="10">
    <location>
        <begin position="397"/>
        <end position="909"/>
    </location>
</feature>
<dbReference type="EMBL" id="CP033065">
    <property type="protein sequence ID" value="AYM86224.1"/>
    <property type="molecule type" value="Genomic_DNA"/>
</dbReference>
<evidence type="ECO:0000256" key="7">
    <source>
        <dbReference type="ARBA" id="ARBA00023237"/>
    </source>
</evidence>
<protein>
    <submittedName>
        <fullName evidence="12">TonB-dependent receptor</fullName>
    </submittedName>
</protein>
<comment type="similarity">
    <text evidence="8 9">Belongs to the TonB-dependent receptor family.</text>
</comment>
<sequence length="945" mass="100981">MLNNQVSKAVRLAIAFGTASTAVFSANSIAAEEGVEKVERIEVTGSRIKRADLESASPVSIITTEDMKVQGISNISDALQNLTAQSGGLTAAVNNGGNGNATVNLRGMGSSRTLVLVNGRRMIASGTGASSTVDLNAIPFSAVKRIEVLKDGASAVYGSDALAGVVNIIMRDDFEGFELDASYAETGEGDGEEASLSSTFGVSSDKGNVVVNVGFYDRGTVRASDRDYSACPYAESGGERFCAGSGNSLGMNAILDDGRRVQFEPGGNGSSTDTGYHTYVGSGEGNDTYNYSSASYLSTPATRYNVSVLGNYELADNLNFFAEAYYTNRTSTQQMAPAPINYTYSVDGRSWVLSQNPEVYPFSGLYDFATPGDNVDMLPLRRMSEMGGRVFEQEVNTAQFTTGLEGFIADQYAWNVFYTYGRNSAIDRSKNYINVDKMIASVNENCEGVSVTGSPSDYTVTGNDASAPCINYFGEGALSQSDADYLRYTDQGTSGTEMHHLGASISGDLFEMPSGVVGFAFGLEHREESAFNQPDAFSSSGIGSGNAVQPTSGGYKVDEAYVELVVPLLNDLPLVQSLDLEAALRYFDYDTFGSDTTYKLGLTWRMTDEVMLRSVLSTAFRAPSVSELYGGQSDSFTNYTDPCTGFGGAGFDSRYQTACASDAAAGLIPSDGTFAQNSGQLRAVVGGNPDLGPETADTFTVGLVVEPIEGLSFTVDYYDIEVDNVISSVGITTKLDKCYSAGEEGGQGGSFALCEGVVRDATGNFDGTPSLDQNLSTWNLSGVDFNAQYSFDAAGLAWRADWEASYISKWEVQEFAGEPIQDYVGVASSGSGSIPEWKHNVSLRAAGDDWTVSYKVMYVDSLVTESVALFDGDPADYYSPEADSFVSHTLSGTYQLNEHVSLRGGIDNLTDEEPPYYSDYDDANTDTTLYKYIGRNFFVGTTISF</sequence>
<gene>
    <name evidence="13" type="ORF">A2I98_01410</name>
    <name evidence="12" type="ORF">D9T18_05615</name>
</gene>
<evidence type="ECO:0000313" key="14">
    <source>
        <dbReference type="Proteomes" id="UP000075621"/>
    </source>
</evidence>
<feature type="domain" description="TonB-dependent receptor plug" evidence="11">
    <location>
        <begin position="54"/>
        <end position="165"/>
    </location>
</feature>
<evidence type="ECO:0000256" key="1">
    <source>
        <dbReference type="ARBA" id="ARBA00004571"/>
    </source>
</evidence>
<evidence type="ECO:0000256" key="3">
    <source>
        <dbReference type="ARBA" id="ARBA00022452"/>
    </source>
</evidence>
<dbReference type="InterPro" id="IPR039426">
    <property type="entry name" value="TonB-dep_rcpt-like"/>
</dbReference>
<accession>A0AAD0TXC9</accession>
<comment type="subcellular location">
    <subcellularLocation>
        <location evidence="1 8">Cell outer membrane</location>
        <topology evidence="1 8">Multi-pass membrane protein</topology>
    </subcellularLocation>
</comment>
<dbReference type="AlphaFoldDB" id="A0AAD0TXC9"/>
<dbReference type="InterPro" id="IPR012910">
    <property type="entry name" value="Plug_dom"/>
</dbReference>
<evidence type="ECO:0000256" key="9">
    <source>
        <dbReference type="RuleBase" id="RU003357"/>
    </source>
</evidence>
<dbReference type="Gene3D" id="2.40.170.20">
    <property type="entry name" value="TonB-dependent receptor, beta-barrel domain"/>
    <property type="match status" value="1"/>
</dbReference>
<dbReference type="PANTHER" id="PTHR47234">
    <property type="match status" value="1"/>
</dbReference>
<evidence type="ECO:0000256" key="8">
    <source>
        <dbReference type="PROSITE-ProRule" id="PRU01360"/>
    </source>
</evidence>
<keyword evidence="5 9" id="KW-0798">TonB box</keyword>
<evidence type="ECO:0000256" key="6">
    <source>
        <dbReference type="ARBA" id="ARBA00023136"/>
    </source>
</evidence>
<keyword evidence="2 8" id="KW-0813">Transport</keyword>
<evidence type="ECO:0000256" key="5">
    <source>
        <dbReference type="ARBA" id="ARBA00023077"/>
    </source>
</evidence>
<keyword evidence="7 8" id="KW-0998">Cell outer membrane</keyword>
<dbReference type="InterPro" id="IPR037066">
    <property type="entry name" value="Plug_dom_sf"/>
</dbReference>
<evidence type="ECO:0000259" key="11">
    <source>
        <dbReference type="Pfam" id="PF07715"/>
    </source>
</evidence>